<dbReference type="Pfam" id="PF16344">
    <property type="entry name" value="FecR_C"/>
    <property type="match status" value="1"/>
</dbReference>
<evidence type="ECO:0000259" key="3">
    <source>
        <dbReference type="Pfam" id="PF16344"/>
    </source>
</evidence>
<feature type="transmembrane region" description="Helical" evidence="1">
    <location>
        <begin position="101"/>
        <end position="122"/>
    </location>
</feature>
<evidence type="ECO:0000256" key="1">
    <source>
        <dbReference type="SAM" id="Phobius"/>
    </source>
</evidence>
<evidence type="ECO:0000259" key="2">
    <source>
        <dbReference type="Pfam" id="PF04773"/>
    </source>
</evidence>
<dbReference type="Gene3D" id="3.55.50.30">
    <property type="match status" value="1"/>
</dbReference>
<accession>A0A679HAL6</accession>
<dbReference type="GO" id="GO:0016989">
    <property type="term" value="F:sigma factor antagonist activity"/>
    <property type="evidence" value="ECO:0007669"/>
    <property type="project" value="TreeGrafter"/>
</dbReference>
<name>A0A679HAL6_BACT4</name>
<evidence type="ECO:0000313" key="5">
    <source>
        <dbReference type="Proteomes" id="UP000500882"/>
    </source>
</evidence>
<dbReference type="FunFam" id="2.60.120.1440:FF:000001">
    <property type="entry name" value="Putative anti-sigma factor"/>
    <property type="match status" value="1"/>
</dbReference>
<dbReference type="EMBL" id="AP022660">
    <property type="protein sequence ID" value="BCA48106.1"/>
    <property type="molecule type" value="Genomic_DNA"/>
</dbReference>
<dbReference type="Gene3D" id="2.60.120.1440">
    <property type="match status" value="1"/>
</dbReference>
<dbReference type="InterPro" id="IPR032508">
    <property type="entry name" value="FecR_C"/>
</dbReference>
<dbReference type="AlphaFoldDB" id="A0A679HAL6"/>
<protein>
    <submittedName>
        <fullName evidence="4">Anti-sigma factor</fullName>
    </submittedName>
</protein>
<feature type="domain" description="FecR protein" evidence="2">
    <location>
        <begin position="196"/>
        <end position="282"/>
    </location>
</feature>
<dbReference type="InterPro" id="IPR006860">
    <property type="entry name" value="FecR"/>
</dbReference>
<organism evidence="4 5">
    <name type="scientific">Bacteroides thetaiotaomicron</name>
    <dbReference type="NCBI Taxonomy" id="818"/>
    <lineage>
        <taxon>Bacteria</taxon>
        <taxon>Pseudomonadati</taxon>
        <taxon>Bacteroidota</taxon>
        <taxon>Bacteroidia</taxon>
        <taxon>Bacteroidales</taxon>
        <taxon>Bacteroidaceae</taxon>
        <taxon>Bacteroides</taxon>
    </lineage>
</organism>
<gene>
    <name evidence="4" type="ORF">BatF92_00480</name>
</gene>
<keyword evidence="1" id="KW-0812">Transmembrane</keyword>
<sequence>MKMINSELKHTDFSRYTFEEFLQNDFFISSVKYPTEEIQEFWDRFEKSTPSNIDDYFAAREYIETISTSEGDLLSNQELGDLWADIQTTNIKNDKIKHKNFFLIGLTAAASVAILVGSFFLLKNYQAILAPDIATFAVQTKTELPATEETLLILAEDKVVSLKEKETTITYDSVAIKANEENISKKELAVYNQLVIPRGKRSVLTFSDGSKVWVNAGTRVIYPTEFEKDKREIYVDGEIYIEVARDEERPFYVRTKDMNVRVLGTKFNVTAYESEPIRSVVLAQGCVQVETTQTPKAILAPNQMFSSVEGKENISQVDVEQMISWVNGLYCFNSADLGIVLKRLSTYYGINVEFDSALSKIKCSGKIDLKDNFETVINGLTFVAPISYAYDGQYKTYRVVKK</sequence>
<evidence type="ECO:0000313" key="4">
    <source>
        <dbReference type="EMBL" id="BCA48106.1"/>
    </source>
</evidence>
<dbReference type="Pfam" id="PF04773">
    <property type="entry name" value="FecR"/>
    <property type="match status" value="1"/>
</dbReference>
<dbReference type="PANTHER" id="PTHR30273:SF2">
    <property type="entry name" value="PROTEIN FECR"/>
    <property type="match status" value="1"/>
</dbReference>
<feature type="domain" description="Protein FecR C-terminal" evidence="3">
    <location>
        <begin position="330"/>
        <end position="393"/>
    </location>
</feature>
<dbReference type="InterPro" id="IPR012373">
    <property type="entry name" value="Ferrdict_sens_TM"/>
</dbReference>
<dbReference type="PANTHER" id="PTHR30273">
    <property type="entry name" value="PERIPLASMIC SIGNAL SENSOR AND SIGMA FACTOR ACTIVATOR FECR-RELATED"/>
    <property type="match status" value="1"/>
</dbReference>
<keyword evidence="1" id="KW-0472">Membrane</keyword>
<keyword evidence="1" id="KW-1133">Transmembrane helix</keyword>
<proteinExistence type="predicted"/>
<dbReference type="Proteomes" id="UP000500882">
    <property type="component" value="Chromosome"/>
</dbReference>
<reference evidence="4 5" key="1">
    <citation type="submission" date="2020-02" db="EMBL/GenBank/DDBJ databases">
        <title>Whole-genome sequencing and comparative analysis of the genomes of Bacteroides thetaiotaomicron and Escherichia coli isolated from a healthy resident in Vietnam.</title>
        <authorList>
            <person name="Mohsin M."/>
            <person name="Tanaka K."/>
            <person name="Kawahara R."/>
            <person name="Kondo S."/>
            <person name="Noguchi H."/>
            <person name="Motooka D."/>
            <person name="Nakamura S."/>
            <person name="Khong D.T."/>
            <person name="Nguyen T.N."/>
            <person name="Tran H.T."/>
            <person name="Yamamoto Y."/>
        </authorList>
    </citation>
    <scope>NUCLEOTIDE SEQUENCE [LARGE SCALE GENOMIC DNA]</scope>
    <source>
        <strain evidence="4 5">F9-2</strain>
    </source>
</reference>